<dbReference type="GO" id="GO:0052717">
    <property type="term" value="F:tRNA-specific adenosine-34 deaminase activity"/>
    <property type="evidence" value="ECO:0007669"/>
    <property type="project" value="UniProtKB-EC"/>
</dbReference>
<dbReference type="GO" id="GO:0008033">
    <property type="term" value="P:tRNA processing"/>
    <property type="evidence" value="ECO:0007669"/>
    <property type="project" value="UniProtKB-KW"/>
</dbReference>
<dbReference type="SUPFAM" id="SSF53927">
    <property type="entry name" value="Cytidine deaminase-like"/>
    <property type="match status" value="1"/>
</dbReference>
<dbReference type="Proteomes" id="UP001596201">
    <property type="component" value="Unassembled WGS sequence"/>
</dbReference>
<accession>A0ABD5RFM0</accession>
<dbReference type="EC" id="3.5.4.33" evidence="3"/>
<dbReference type="AlphaFoldDB" id="A0ABD5RFM0"/>
<feature type="region of interest" description="Disordered" evidence="1">
    <location>
        <begin position="1"/>
        <end position="20"/>
    </location>
</feature>
<dbReference type="PROSITE" id="PS51747">
    <property type="entry name" value="CYT_DCMP_DEAMINASES_2"/>
    <property type="match status" value="1"/>
</dbReference>
<protein>
    <submittedName>
        <fullName evidence="3">Nucleoside deaminase</fullName>
        <ecNumber evidence="3">3.5.4.33</ecNumber>
    </submittedName>
</protein>
<dbReference type="InterPro" id="IPR016193">
    <property type="entry name" value="Cytidine_deaminase-like"/>
</dbReference>
<dbReference type="PANTHER" id="PTHR11079:SF179">
    <property type="entry name" value="TRNA(ADENINE(34)) DEAMINASE, CHLOROPLASTIC"/>
    <property type="match status" value="1"/>
</dbReference>
<dbReference type="GO" id="GO:0046872">
    <property type="term" value="F:metal ion binding"/>
    <property type="evidence" value="ECO:0007669"/>
    <property type="project" value="UniProtKB-KW"/>
</dbReference>
<dbReference type="InterPro" id="IPR002125">
    <property type="entry name" value="CMP_dCMP_dom"/>
</dbReference>
<keyword evidence="4" id="KW-1185">Reference proteome</keyword>
<dbReference type="Gene3D" id="3.40.140.10">
    <property type="entry name" value="Cytidine Deaminase, domain 2"/>
    <property type="match status" value="1"/>
</dbReference>
<keyword evidence="3" id="KW-0378">Hydrolase</keyword>
<feature type="compositionally biased region" description="Basic and acidic residues" evidence="1">
    <location>
        <begin position="11"/>
        <end position="20"/>
    </location>
</feature>
<evidence type="ECO:0000256" key="1">
    <source>
        <dbReference type="SAM" id="MobiDB-lite"/>
    </source>
</evidence>
<proteinExistence type="predicted"/>
<dbReference type="EMBL" id="JBHSKX010000004">
    <property type="protein sequence ID" value="MFC5368786.1"/>
    <property type="molecule type" value="Genomic_DNA"/>
</dbReference>
<evidence type="ECO:0000259" key="2">
    <source>
        <dbReference type="PROSITE" id="PS51747"/>
    </source>
</evidence>
<dbReference type="CDD" id="cd01285">
    <property type="entry name" value="nucleoside_deaminase"/>
    <property type="match status" value="1"/>
</dbReference>
<name>A0ABD5RFM0_9EURY</name>
<evidence type="ECO:0000313" key="3">
    <source>
        <dbReference type="EMBL" id="MFC5368786.1"/>
    </source>
</evidence>
<evidence type="ECO:0000313" key="4">
    <source>
        <dbReference type="Proteomes" id="UP001596201"/>
    </source>
</evidence>
<organism evidence="3 4">
    <name type="scientific">Salinirubrum litoreum</name>
    <dbReference type="NCBI Taxonomy" id="1126234"/>
    <lineage>
        <taxon>Archaea</taxon>
        <taxon>Methanobacteriati</taxon>
        <taxon>Methanobacteriota</taxon>
        <taxon>Stenosarchaea group</taxon>
        <taxon>Halobacteria</taxon>
        <taxon>Halobacteriales</taxon>
        <taxon>Haloferacaceae</taxon>
        <taxon>Salinirubrum</taxon>
    </lineage>
</organism>
<dbReference type="PANTHER" id="PTHR11079">
    <property type="entry name" value="CYTOSINE DEAMINASE FAMILY MEMBER"/>
    <property type="match status" value="1"/>
</dbReference>
<feature type="domain" description="CMP/dCMP-type deaminase" evidence="2">
    <location>
        <begin position="12"/>
        <end position="125"/>
    </location>
</feature>
<comment type="caution">
    <text evidence="3">The sequence shown here is derived from an EMBL/GenBank/DDBJ whole genome shotgun (WGS) entry which is preliminary data.</text>
</comment>
<sequence length="164" mass="17648">MSTPSDPPFAGEDHERHVGRAIELAREAGDRGDGPFGTVLVRDDEVVLEARNREVTDDDLAEHPELSLARRATREFDAETRAEITMYTSTEPCPMCAAGTAYAGLGGVVYSVSGARLGELRDGPEGIPCGEVFERLGREIPVHGPVLAEEGEAVHREYGAISDD</sequence>
<dbReference type="RefSeq" id="WP_227231356.1">
    <property type="nucleotide sequence ID" value="NZ_JAJCVJ010000003.1"/>
</dbReference>
<dbReference type="Pfam" id="PF00383">
    <property type="entry name" value="dCMP_cyt_deam_1"/>
    <property type="match status" value="1"/>
</dbReference>
<reference evidence="3 4" key="1">
    <citation type="journal article" date="2019" name="Int. J. Syst. Evol. Microbiol.">
        <title>The Global Catalogue of Microorganisms (GCM) 10K type strain sequencing project: providing services to taxonomists for standard genome sequencing and annotation.</title>
        <authorList>
            <consortium name="The Broad Institute Genomics Platform"/>
            <consortium name="The Broad Institute Genome Sequencing Center for Infectious Disease"/>
            <person name="Wu L."/>
            <person name="Ma J."/>
        </authorList>
    </citation>
    <scope>NUCLEOTIDE SEQUENCE [LARGE SCALE GENOMIC DNA]</scope>
    <source>
        <strain evidence="3 4">CGMCC 1.12237</strain>
    </source>
</reference>
<gene>
    <name evidence="3" type="ORF">ACFPJ5_17825</name>
</gene>